<gene>
    <name evidence="2" type="ORF">M440DRAFT_232793</name>
</gene>
<dbReference type="Proteomes" id="UP000240760">
    <property type="component" value="Unassembled WGS sequence"/>
</dbReference>
<protein>
    <recommendedName>
        <fullName evidence="4">Transmembrane protein</fullName>
    </recommendedName>
</protein>
<dbReference type="EMBL" id="KZ679128">
    <property type="protein sequence ID" value="PTB79258.1"/>
    <property type="molecule type" value="Genomic_DNA"/>
</dbReference>
<evidence type="ECO:0008006" key="4">
    <source>
        <dbReference type="Google" id="ProtNLM"/>
    </source>
</evidence>
<organism evidence="2 3">
    <name type="scientific">Trichoderma longibrachiatum ATCC 18648</name>
    <dbReference type="NCBI Taxonomy" id="983965"/>
    <lineage>
        <taxon>Eukaryota</taxon>
        <taxon>Fungi</taxon>
        <taxon>Dikarya</taxon>
        <taxon>Ascomycota</taxon>
        <taxon>Pezizomycotina</taxon>
        <taxon>Sordariomycetes</taxon>
        <taxon>Hypocreomycetidae</taxon>
        <taxon>Hypocreales</taxon>
        <taxon>Hypocreaceae</taxon>
        <taxon>Trichoderma</taxon>
    </lineage>
</organism>
<feature type="transmembrane region" description="Helical" evidence="1">
    <location>
        <begin position="67"/>
        <end position="88"/>
    </location>
</feature>
<sequence>MYDDETTARAFCIRHQQADLAWSSRPPRFVWLVLLSRQLVSFRLLWSVCVSLSVFLSLPLSPAPSPLLPLLVPFFTSSLFSFSLLLLLSPPSLPVEPPIMPFIAHSADCTLHDAWLVRHTSTATKSTSTSTSTRARESITSA</sequence>
<accession>A0A2T4CCK3</accession>
<reference evidence="2 3" key="1">
    <citation type="submission" date="2016-07" db="EMBL/GenBank/DDBJ databases">
        <title>Multiple horizontal gene transfer events from other fungi enriched the ability of initially mycotrophic Trichoderma (Ascomycota) to feed on dead plant biomass.</title>
        <authorList>
            <consortium name="DOE Joint Genome Institute"/>
            <person name="Aerts A."/>
            <person name="Atanasova L."/>
            <person name="Chenthamara K."/>
            <person name="Zhang J."/>
            <person name="Grujic M."/>
            <person name="Henrissat B."/>
            <person name="Kuo A."/>
            <person name="Salamov A."/>
            <person name="Lipzen A."/>
            <person name="Labutti K."/>
            <person name="Barry K."/>
            <person name="Miao Y."/>
            <person name="Rahimi M.J."/>
            <person name="Shen Q."/>
            <person name="Grigoriev I.V."/>
            <person name="Kubicek C.P."/>
            <person name="Druzhinina I.S."/>
        </authorList>
    </citation>
    <scope>NUCLEOTIDE SEQUENCE [LARGE SCALE GENOMIC DNA]</scope>
    <source>
        <strain evidence="2 3">ATCC 18648</strain>
    </source>
</reference>
<keyword evidence="1" id="KW-1133">Transmembrane helix</keyword>
<name>A0A2T4CCK3_TRILO</name>
<keyword evidence="3" id="KW-1185">Reference proteome</keyword>
<dbReference type="AlphaFoldDB" id="A0A2T4CCK3"/>
<feature type="transmembrane region" description="Helical" evidence="1">
    <location>
        <begin position="44"/>
        <end position="61"/>
    </location>
</feature>
<proteinExistence type="predicted"/>
<evidence type="ECO:0000313" key="3">
    <source>
        <dbReference type="Proteomes" id="UP000240760"/>
    </source>
</evidence>
<keyword evidence="1" id="KW-0812">Transmembrane</keyword>
<evidence type="ECO:0000256" key="1">
    <source>
        <dbReference type="SAM" id="Phobius"/>
    </source>
</evidence>
<keyword evidence="1" id="KW-0472">Membrane</keyword>
<evidence type="ECO:0000313" key="2">
    <source>
        <dbReference type="EMBL" id="PTB79258.1"/>
    </source>
</evidence>